<protein>
    <submittedName>
        <fullName evidence="1">Zinc chelation protein SecC</fullName>
    </submittedName>
</protein>
<sequence length="690" mass="78808">AEVFSELEALCTSPGFIHVLAFLTCINNVTLYEEELGPNEIEHLYSKERLIRTEISTIAGLLLKSNIDITYPGEAELLHLAEKVNISLVTLHNSMYGGEKSTGYDNVVIKESVFYAAESAYDFQYLDMANEKYALDDSWFREVMGFSCNDLISIGKCVDSIISKQIVDYLNSGLGLYSDELLKAYHIPTDIIANETGLNELKVKSIINLFTSTENSNERFREVSEFNVYNAKPIVCKDDRYYCFTPYSLSQSIYETPFFWMNDDREYKHVAAEHRGQFVENYVYNKMLGVFGKENVFKNVFIVNNRNETLGEIDVLVSFSDAVIIYQAKSKKLTIEARKGNNNAIQKDFQGAIQDAYEQGVSCAQLIISGGNLAEQNFKPLILDSQVSRCYIVPIISEHYPALSFQVHQYLKTTNTDNIYPPFVMDVFLLDVLTEFLRTPLYFLSYIDRRTTYNNKVFSSHELTVFSLHLKQNLWIDDECDMFMLQDDIYADLDIAMIARRKGVIGKNTPDGLLTMHQDGFVKKIIRSLETENHKLAMDLGLLMLSLSSEAIENIDQMAKKTIYLSSIDKKHHDFSTVIGGIGFTVHSNYYDKSAAEKQLHTHCMKRKYITKVKKWIGIHVSPDTYIVNYGVMLDFNWSYSEEIERTIGPSSIKNTLINVNGIMTQVKRPGRNDPCFCGSGKKFKKCCLR</sequence>
<feature type="non-terminal residue" evidence="1">
    <location>
        <position position="1"/>
    </location>
</feature>
<organism evidence="1">
    <name type="scientific">Salmonella enterica subsp. houtenae serovar 48:g,z51:-</name>
    <dbReference type="NCBI Taxonomy" id="1050190"/>
    <lineage>
        <taxon>Bacteria</taxon>
        <taxon>Pseudomonadati</taxon>
        <taxon>Pseudomonadota</taxon>
        <taxon>Gammaproteobacteria</taxon>
        <taxon>Enterobacterales</taxon>
        <taxon>Enterobacteriaceae</taxon>
        <taxon>Salmonella</taxon>
    </lineage>
</organism>
<accession>A0A727Z1M2</accession>
<name>A0A727Z1M2_SALHO</name>
<dbReference type="Pfam" id="PF02810">
    <property type="entry name" value="SEC-C"/>
    <property type="match status" value="1"/>
</dbReference>
<dbReference type="Gene3D" id="3.10.450.50">
    <property type="match status" value="1"/>
</dbReference>
<gene>
    <name evidence="1" type="ORF">G3246_004288</name>
</gene>
<dbReference type="AlphaFoldDB" id="A0A727Z1M2"/>
<dbReference type="InterPro" id="IPR004027">
    <property type="entry name" value="SEC_C_motif"/>
</dbReference>
<evidence type="ECO:0000313" key="1">
    <source>
        <dbReference type="EMBL" id="HAE2228654.1"/>
    </source>
</evidence>
<reference evidence="1" key="1">
    <citation type="journal article" date="2018" name="Genome Biol.">
        <title>SKESA: strategic k-mer extension for scrupulous assemblies.</title>
        <authorList>
            <person name="Souvorov A."/>
            <person name="Agarwala R."/>
            <person name="Lipman D.J."/>
        </authorList>
    </citation>
    <scope>NUCLEOTIDE SEQUENCE</scope>
    <source>
        <strain evidence="1">12-2349</strain>
    </source>
</reference>
<reference evidence="1" key="2">
    <citation type="submission" date="2018-07" db="EMBL/GenBank/DDBJ databases">
        <authorList>
            <consortium name="NCBI Pathogen Detection Project"/>
        </authorList>
    </citation>
    <scope>NUCLEOTIDE SEQUENCE</scope>
    <source>
        <strain evidence="1">12-2349</strain>
    </source>
</reference>
<proteinExistence type="predicted"/>
<comment type="caution">
    <text evidence="1">The sequence shown here is derived from an EMBL/GenBank/DDBJ whole genome shotgun (WGS) entry which is preliminary data.</text>
</comment>
<dbReference type="SUPFAM" id="SSF103642">
    <property type="entry name" value="Sec-C motif"/>
    <property type="match status" value="1"/>
</dbReference>
<dbReference type="EMBL" id="DAARFO010000070">
    <property type="protein sequence ID" value="HAE2228654.1"/>
    <property type="molecule type" value="Genomic_DNA"/>
</dbReference>
<dbReference type="PANTHER" id="PTHR33747:SF1">
    <property type="entry name" value="ADENYLATE CYCLASE-ASSOCIATED CAP C-TERMINAL DOMAIN-CONTAINING PROTEIN"/>
    <property type="match status" value="1"/>
</dbReference>
<dbReference type="PANTHER" id="PTHR33747">
    <property type="entry name" value="UPF0225 PROTEIN SCO1677"/>
    <property type="match status" value="1"/>
</dbReference>